<dbReference type="InterPro" id="IPR004528">
    <property type="entry name" value="KdsB"/>
</dbReference>
<proteinExistence type="inferred from homology"/>
<dbReference type="GO" id="GO:0033468">
    <property type="term" value="P:CMP-keto-3-deoxy-D-manno-octulosonic acid biosynthetic process"/>
    <property type="evidence" value="ECO:0007669"/>
    <property type="project" value="UniProtKB-UniRule"/>
</dbReference>
<dbReference type="AlphaFoldDB" id="A0A1I1IPR4"/>
<keyword evidence="3 5" id="KW-0548">Nucleotidyltransferase</keyword>
<dbReference type="GO" id="GO:0009103">
    <property type="term" value="P:lipopolysaccharide biosynthetic process"/>
    <property type="evidence" value="ECO:0007669"/>
    <property type="project" value="UniProtKB-UniRule"/>
</dbReference>
<evidence type="ECO:0000256" key="5">
    <source>
        <dbReference type="HAMAP-Rule" id="MF_00057"/>
    </source>
</evidence>
<evidence type="ECO:0000313" key="6">
    <source>
        <dbReference type="EMBL" id="SFC38289.1"/>
    </source>
</evidence>
<dbReference type="FunFam" id="3.90.550.10:FF:000011">
    <property type="entry name" value="3-deoxy-manno-octulosonate cytidylyltransferase"/>
    <property type="match status" value="1"/>
</dbReference>
<accession>A0A1I1IPR4</accession>
<sequence length="252" mass="28314">MLHSEPNILGIIPARYASTRFPAKALAKIGGISMIQRVYEQACKANSLNKVIVATDHPTIFEHVESFGGVAVLTSPQHQSGTDRCQEAYFNSEYKADYIINIQGDEPFIQPEQIDLLAEALDNKPELATLVKQISDAETLFNPNTPKVLLNSAQEAIYFSRQTLPYLRGIAPEHWLEHHTFYKHIGIYAYRTDVLAKITQLEPSSLEQAESLEQLRWLENGFKIKVAITEHDSHGIDTPEDLAKAEKLFLGL</sequence>
<dbReference type="CDD" id="cd02517">
    <property type="entry name" value="CMP-KDO-Synthetase"/>
    <property type="match status" value="1"/>
</dbReference>
<dbReference type="EMBL" id="FOLE01000005">
    <property type="protein sequence ID" value="SFC38289.1"/>
    <property type="molecule type" value="Genomic_DNA"/>
</dbReference>
<dbReference type="Gene3D" id="3.90.550.10">
    <property type="entry name" value="Spore Coat Polysaccharide Biosynthesis Protein SpsA, Chain A"/>
    <property type="match status" value="1"/>
</dbReference>
<dbReference type="NCBIfam" id="TIGR00466">
    <property type="entry name" value="kdsB"/>
    <property type="match status" value="1"/>
</dbReference>
<gene>
    <name evidence="5" type="primary">kdsB</name>
    <name evidence="6" type="ORF">SAMN05421780_10550</name>
</gene>
<comment type="pathway">
    <text evidence="5">Nucleotide-sugar biosynthesis; CMP-3-deoxy-D-manno-octulosonate biosynthesis; CMP-3-deoxy-D-manno-octulosonate from 3-deoxy-D-manno-octulosonate and CTP: step 1/1.</text>
</comment>
<dbReference type="NCBIfam" id="NF003952">
    <property type="entry name" value="PRK05450.1-5"/>
    <property type="match status" value="1"/>
</dbReference>
<evidence type="ECO:0000256" key="1">
    <source>
        <dbReference type="ARBA" id="ARBA00004370"/>
    </source>
</evidence>
<keyword evidence="7" id="KW-1185">Reference proteome</keyword>
<dbReference type="Pfam" id="PF02348">
    <property type="entry name" value="CTP_transf_3"/>
    <property type="match status" value="1"/>
</dbReference>
<dbReference type="RefSeq" id="WP_091511469.1">
    <property type="nucleotide sequence ID" value="NZ_FOLE01000005.1"/>
</dbReference>
<reference evidence="6 7" key="1">
    <citation type="submission" date="2016-10" db="EMBL/GenBank/DDBJ databases">
        <authorList>
            <person name="de Groot N.N."/>
        </authorList>
    </citation>
    <scope>NUCLEOTIDE SEQUENCE [LARGE SCALE GENOMIC DNA]</scope>
    <source>
        <strain evidence="6 7">DSM 6793</strain>
    </source>
</reference>
<comment type="subcellular location">
    <subcellularLocation>
        <location evidence="5">Cytoplasm</location>
    </subcellularLocation>
    <subcellularLocation>
        <location evidence="1">Membrane</location>
    </subcellularLocation>
</comment>
<dbReference type="PANTHER" id="PTHR42866">
    <property type="entry name" value="3-DEOXY-MANNO-OCTULOSONATE CYTIDYLYLTRANSFERASE"/>
    <property type="match status" value="1"/>
</dbReference>
<dbReference type="GO" id="GO:0016020">
    <property type="term" value="C:membrane"/>
    <property type="evidence" value="ECO:0007669"/>
    <property type="project" value="UniProtKB-SubCell"/>
</dbReference>
<dbReference type="STRING" id="927664.SAMN05421780_10550"/>
<dbReference type="HAMAP" id="MF_00057">
    <property type="entry name" value="KdsB"/>
    <property type="match status" value="1"/>
</dbReference>
<dbReference type="GO" id="GO:0005829">
    <property type="term" value="C:cytosol"/>
    <property type="evidence" value="ECO:0007669"/>
    <property type="project" value="TreeGrafter"/>
</dbReference>
<dbReference type="PANTHER" id="PTHR42866:SF2">
    <property type="entry name" value="3-DEOXY-MANNO-OCTULOSONATE CYTIDYLYLTRANSFERASE, MITOCHONDRIAL"/>
    <property type="match status" value="1"/>
</dbReference>
<comment type="function">
    <text evidence="5">Activates KDO (a required 8-carbon sugar) for incorporation into bacterial lipopolysaccharide in Gram-negative bacteria.</text>
</comment>
<evidence type="ECO:0000313" key="7">
    <source>
        <dbReference type="Proteomes" id="UP000199514"/>
    </source>
</evidence>
<dbReference type="InterPro" id="IPR003329">
    <property type="entry name" value="Cytidylyl_trans"/>
</dbReference>
<name>A0A1I1IPR4_9BACT</name>
<dbReference type="EC" id="2.7.7.38" evidence="5"/>
<dbReference type="Proteomes" id="UP000199514">
    <property type="component" value="Unassembled WGS sequence"/>
</dbReference>
<dbReference type="NCBIfam" id="NF009905">
    <property type="entry name" value="PRK13368.1"/>
    <property type="match status" value="1"/>
</dbReference>
<comment type="similarity">
    <text evidence="5">Belongs to the KdsB family.</text>
</comment>
<dbReference type="UniPathway" id="UPA00358">
    <property type="reaction ID" value="UER00476"/>
</dbReference>
<dbReference type="OrthoDB" id="9815559at2"/>
<keyword evidence="5" id="KW-0963">Cytoplasm</keyword>
<protein>
    <recommendedName>
        <fullName evidence="5">3-deoxy-manno-octulosonate cytidylyltransferase</fullName>
        <ecNumber evidence="5">2.7.7.38</ecNumber>
    </recommendedName>
    <alternativeName>
        <fullName evidence="5">CMP-2-keto-3-deoxyoctulosonic acid synthase</fullName>
        <shortName evidence="5">CKS</shortName>
        <shortName evidence="5">CMP-KDO synthase</shortName>
    </alternativeName>
</protein>
<evidence type="ECO:0000256" key="4">
    <source>
        <dbReference type="ARBA" id="ARBA00022985"/>
    </source>
</evidence>
<comment type="catalytic activity">
    <reaction evidence="5">
        <text>3-deoxy-alpha-D-manno-oct-2-ulosonate + CTP = CMP-3-deoxy-beta-D-manno-octulosonate + diphosphate</text>
        <dbReference type="Rhea" id="RHEA:23448"/>
        <dbReference type="ChEBI" id="CHEBI:33019"/>
        <dbReference type="ChEBI" id="CHEBI:37563"/>
        <dbReference type="ChEBI" id="CHEBI:85986"/>
        <dbReference type="ChEBI" id="CHEBI:85987"/>
        <dbReference type="EC" id="2.7.7.38"/>
    </reaction>
</comment>
<dbReference type="NCBIfam" id="NF003950">
    <property type="entry name" value="PRK05450.1-3"/>
    <property type="match status" value="1"/>
</dbReference>
<dbReference type="SUPFAM" id="SSF53448">
    <property type="entry name" value="Nucleotide-diphospho-sugar transferases"/>
    <property type="match status" value="1"/>
</dbReference>
<dbReference type="GO" id="GO:0008690">
    <property type="term" value="F:3-deoxy-manno-octulosonate cytidylyltransferase activity"/>
    <property type="evidence" value="ECO:0007669"/>
    <property type="project" value="UniProtKB-UniRule"/>
</dbReference>
<keyword evidence="4 5" id="KW-0448">Lipopolysaccharide biosynthesis</keyword>
<evidence type="ECO:0000256" key="3">
    <source>
        <dbReference type="ARBA" id="ARBA00022695"/>
    </source>
</evidence>
<evidence type="ECO:0000256" key="2">
    <source>
        <dbReference type="ARBA" id="ARBA00022679"/>
    </source>
</evidence>
<organism evidence="6 7">
    <name type="scientific">Flexibacter flexilis DSM 6793</name>
    <dbReference type="NCBI Taxonomy" id="927664"/>
    <lineage>
        <taxon>Bacteria</taxon>
        <taxon>Pseudomonadati</taxon>
        <taxon>Bacteroidota</taxon>
        <taxon>Cytophagia</taxon>
        <taxon>Cytophagales</taxon>
        <taxon>Flexibacteraceae</taxon>
        <taxon>Flexibacter</taxon>
    </lineage>
</organism>
<dbReference type="InterPro" id="IPR029044">
    <property type="entry name" value="Nucleotide-diphossugar_trans"/>
</dbReference>
<keyword evidence="2 5" id="KW-0808">Transferase</keyword>